<proteinExistence type="predicted"/>
<name>A0ACB9HHZ5_9ASTR</name>
<dbReference type="Proteomes" id="UP001056120">
    <property type="component" value="Linkage Group LG12"/>
</dbReference>
<gene>
    <name evidence="1" type="ORF">L1987_37997</name>
</gene>
<evidence type="ECO:0000313" key="2">
    <source>
        <dbReference type="Proteomes" id="UP001056120"/>
    </source>
</evidence>
<organism evidence="1 2">
    <name type="scientific">Smallanthus sonchifolius</name>
    <dbReference type="NCBI Taxonomy" id="185202"/>
    <lineage>
        <taxon>Eukaryota</taxon>
        <taxon>Viridiplantae</taxon>
        <taxon>Streptophyta</taxon>
        <taxon>Embryophyta</taxon>
        <taxon>Tracheophyta</taxon>
        <taxon>Spermatophyta</taxon>
        <taxon>Magnoliopsida</taxon>
        <taxon>eudicotyledons</taxon>
        <taxon>Gunneridae</taxon>
        <taxon>Pentapetalae</taxon>
        <taxon>asterids</taxon>
        <taxon>campanulids</taxon>
        <taxon>Asterales</taxon>
        <taxon>Asteraceae</taxon>
        <taxon>Asteroideae</taxon>
        <taxon>Heliantheae alliance</taxon>
        <taxon>Millerieae</taxon>
        <taxon>Smallanthus</taxon>
    </lineage>
</organism>
<sequence>MIELIITKSTTSFTILLKGTCTGCRRCLRTDWLRSSSYQFLASDLRVTHQGLHSLGKLTNWTLNGGDPFGENWKDISVPLFRVIIRCGSQGVLAFKKLHHNQASQGTVLQTRNWSGFTHCSDTLLRLLLQLIFINVWLAI</sequence>
<reference evidence="2" key="1">
    <citation type="journal article" date="2022" name="Mol. Ecol. Resour.">
        <title>The genomes of chicory, endive, great burdock and yacon provide insights into Asteraceae palaeo-polyploidization history and plant inulin production.</title>
        <authorList>
            <person name="Fan W."/>
            <person name="Wang S."/>
            <person name="Wang H."/>
            <person name="Wang A."/>
            <person name="Jiang F."/>
            <person name="Liu H."/>
            <person name="Zhao H."/>
            <person name="Xu D."/>
            <person name="Zhang Y."/>
        </authorList>
    </citation>
    <scope>NUCLEOTIDE SEQUENCE [LARGE SCALE GENOMIC DNA]</scope>
    <source>
        <strain evidence="2">cv. Yunnan</strain>
    </source>
</reference>
<accession>A0ACB9HHZ5</accession>
<protein>
    <submittedName>
        <fullName evidence="1">Uncharacterized protein</fullName>
    </submittedName>
</protein>
<comment type="caution">
    <text evidence="1">The sequence shown here is derived from an EMBL/GenBank/DDBJ whole genome shotgun (WGS) entry which is preliminary data.</text>
</comment>
<keyword evidence="2" id="KW-1185">Reference proteome</keyword>
<evidence type="ECO:0000313" key="1">
    <source>
        <dbReference type="EMBL" id="KAI3795345.1"/>
    </source>
</evidence>
<dbReference type="EMBL" id="CM042029">
    <property type="protein sequence ID" value="KAI3795345.1"/>
    <property type="molecule type" value="Genomic_DNA"/>
</dbReference>
<reference evidence="1 2" key="2">
    <citation type="journal article" date="2022" name="Mol. Ecol. Resour.">
        <title>The genomes of chicory, endive, great burdock and yacon provide insights into Asteraceae paleo-polyploidization history and plant inulin production.</title>
        <authorList>
            <person name="Fan W."/>
            <person name="Wang S."/>
            <person name="Wang H."/>
            <person name="Wang A."/>
            <person name="Jiang F."/>
            <person name="Liu H."/>
            <person name="Zhao H."/>
            <person name="Xu D."/>
            <person name="Zhang Y."/>
        </authorList>
    </citation>
    <scope>NUCLEOTIDE SEQUENCE [LARGE SCALE GENOMIC DNA]</scope>
    <source>
        <strain evidence="2">cv. Yunnan</strain>
        <tissue evidence="1">Leaves</tissue>
    </source>
</reference>